<evidence type="ECO:0000256" key="3">
    <source>
        <dbReference type="ARBA" id="ARBA00022692"/>
    </source>
</evidence>
<organism evidence="8">
    <name type="scientific">marine metagenome</name>
    <dbReference type="NCBI Taxonomy" id="408172"/>
    <lineage>
        <taxon>unclassified sequences</taxon>
        <taxon>metagenomes</taxon>
        <taxon>ecological metagenomes</taxon>
    </lineage>
</organism>
<accession>A0A383BNL7</accession>
<feature type="domain" description="MrpA C-terminal/MbhD" evidence="7">
    <location>
        <begin position="12"/>
        <end position="71"/>
    </location>
</feature>
<feature type="non-terminal residue" evidence="8">
    <location>
        <position position="72"/>
    </location>
</feature>
<proteinExistence type="predicted"/>
<dbReference type="Pfam" id="PF13244">
    <property type="entry name" value="MbhD"/>
    <property type="match status" value="1"/>
</dbReference>
<keyword evidence="3 6" id="KW-0812">Transmembrane</keyword>
<dbReference type="GO" id="GO:0005886">
    <property type="term" value="C:plasma membrane"/>
    <property type="evidence" value="ECO:0007669"/>
    <property type="project" value="UniProtKB-SubCell"/>
</dbReference>
<evidence type="ECO:0000259" key="7">
    <source>
        <dbReference type="Pfam" id="PF13244"/>
    </source>
</evidence>
<feature type="transmembrane region" description="Helical" evidence="6">
    <location>
        <begin position="27"/>
        <end position="47"/>
    </location>
</feature>
<protein>
    <recommendedName>
        <fullName evidence="7">MrpA C-terminal/MbhD domain-containing protein</fullName>
    </recommendedName>
</protein>
<dbReference type="EMBL" id="UINC01202164">
    <property type="protein sequence ID" value="SVE21836.1"/>
    <property type="molecule type" value="Genomic_DNA"/>
</dbReference>
<name>A0A383BNL7_9ZZZZ</name>
<reference evidence="8" key="1">
    <citation type="submission" date="2018-05" db="EMBL/GenBank/DDBJ databases">
        <authorList>
            <person name="Lanie J.A."/>
            <person name="Ng W.-L."/>
            <person name="Kazmierczak K.M."/>
            <person name="Andrzejewski T.M."/>
            <person name="Davidsen T.M."/>
            <person name="Wayne K.J."/>
            <person name="Tettelin H."/>
            <person name="Glass J.I."/>
            <person name="Rusch D."/>
            <person name="Podicherti R."/>
            <person name="Tsui H.-C.T."/>
            <person name="Winkler M.E."/>
        </authorList>
    </citation>
    <scope>NUCLEOTIDE SEQUENCE</scope>
</reference>
<dbReference type="AlphaFoldDB" id="A0A383BNL7"/>
<keyword evidence="4 6" id="KW-1133">Transmembrane helix</keyword>
<dbReference type="InterPro" id="IPR025383">
    <property type="entry name" value="MrpA_C/MbhD"/>
</dbReference>
<evidence type="ECO:0000256" key="1">
    <source>
        <dbReference type="ARBA" id="ARBA00004651"/>
    </source>
</evidence>
<gene>
    <name evidence="8" type="ORF">METZ01_LOCUS474690</name>
</gene>
<feature type="transmembrane region" description="Helical" evidence="6">
    <location>
        <begin position="6"/>
        <end position="22"/>
    </location>
</feature>
<evidence type="ECO:0000313" key="8">
    <source>
        <dbReference type="EMBL" id="SVE21836.1"/>
    </source>
</evidence>
<sequence>MLIEVVNIVLLALLAVTAIAAVRLHDLFAVAMMFGIYSLLAAVMFVLLDAVDVAFTEAAVGVGISTVLMLAT</sequence>
<evidence type="ECO:0000256" key="5">
    <source>
        <dbReference type="ARBA" id="ARBA00023136"/>
    </source>
</evidence>
<evidence type="ECO:0000256" key="4">
    <source>
        <dbReference type="ARBA" id="ARBA00022989"/>
    </source>
</evidence>
<comment type="subcellular location">
    <subcellularLocation>
        <location evidence="1">Cell membrane</location>
        <topology evidence="1">Multi-pass membrane protein</topology>
    </subcellularLocation>
</comment>
<keyword evidence="2" id="KW-1003">Cell membrane</keyword>
<evidence type="ECO:0000256" key="6">
    <source>
        <dbReference type="SAM" id="Phobius"/>
    </source>
</evidence>
<keyword evidence="5 6" id="KW-0472">Membrane</keyword>
<evidence type="ECO:0000256" key="2">
    <source>
        <dbReference type="ARBA" id="ARBA00022475"/>
    </source>
</evidence>